<keyword evidence="5" id="KW-1185">Reference proteome</keyword>
<reference evidence="4 5" key="1">
    <citation type="journal article" date="2010" name="Science">
        <title>Genomic comparison of the ants Camponotus floridanus and Harpegnathos saltator.</title>
        <authorList>
            <person name="Bonasio R."/>
            <person name="Zhang G."/>
            <person name="Ye C."/>
            <person name="Mutti N.S."/>
            <person name="Fang X."/>
            <person name="Qin N."/>
            <person name="Donahue G."/>
            <person name="Yang P."/>
            <person name="Li Q."/>
            <person name="Li C."/>
            <person name="Zhang P."/>
            <person name="Huang Z."/>
            <person name="Berger S.L."/>
            <person name="Reinberg D."/>
            <person name="Wang J."/>
            <person name="Liebig J."/>
        </authorList>
    </citation>
    <scope>NUCLEOTIDE SEQUENCE [LARGE SCALE GENOMIC DNA]</scope>
    <source>
        <strain evidence="4 5">R22 G/1</strain>
    </source>
</reference>
<gene>
    <name evidence="4" type="ORF">EAI_10023</name>
</gene>
<dbReference type="Pfam" id="PF08661">
    <property type="entry name" value="Rep_fac-A_3"/>
    <property type="match status" value="1"/>
</dbReference>
<dbReference type="EMBL" id="GL448558">
    <property type="protein sequence ID" value="EFN84235.1"/>
    <property type="molecule type" value="Genomic_DNA"/>
</dbReference>
<dbReference type="STRING" id="610380.E2BJ85"/>
<dbReference type="OrthoDB" id="188186at2759"/>
<dbReference type="SUPFAM" id="SSF50249">
    <property type="entry name" value="Nucleic acid-binding proteins"/>
    <property type="match status" value="1"/>
</dbReference>
<dbReference type="GO" id="GO:0003697">
    <property type="term" value="F:single-stranded DNA binding"/>
    <property type="evidence" value="ECO:0007669"/>
    <property type="project" value="TreeGrafter"/>
</dbReference>
<proteinExistence type="inferred from homology"/>
<evidence type="ECO:0000313" key="4">
    <source>
        <dbReference type="EMBL" id="EFN84235.1"/>
    </source>
</evidence>
<dbReference type="GO" id="GO:0006284">
    <property type="term" value="P:base-excision repair"/>
    <property type="evidence" value="ECO:0007669"/>
    <property type="project" value="TreeGrafter"/>
</dbReference>
<evidence type="ECO:0000256" key="1">
    <source>
        <dbReference type="ARBA" id="ARBA00004123"/>
    </source>
</evidence>
<dbReference type="InterPro" id="IPR012340">
    <property type="entry name" value="NA-bd_OB-fold"/>
</dbReference>
<dbReference type="Proteomes" id="UP000008237">
    <property type="component" value="Unassembled WGS sequence"/>
</dbReference>
<dbReference type="GO" id="GO:0003684">
    <property type="term" value="F:damaged DNA binding"/>
    <property type="evidence" value="ECO:0007669"/>
    <property type="project" value="TreeGrafter"/>
</dbReference>
<evidence type="ECO:0000313" key="5">
    <source>
        <dbReference type="Proteomes" id="UP000008237"/>
    </source>
</evidence>
<evidence type="ECO:0008006" key="6">
    <source>
        <dbReference type="Google" id="ProtNLM"/>
    </source>
</evidence>
<dbReference type="InParanoid" id="E2BJ85"/>
<organism evidence="5">
    <name type="scientific">Harpegnathos saltator</name>
    <name type="common">Jerdon's jumping ant</name>
    <dbReference type="NCBI Taxonomy" id="610380"/>
    <lineage>
        <taxon>Eukaryota</taxon>
        <taxon>Metazoa</taxon>
        <taxon>Ecdysozoa</taxon>
        <taxon>Arthropoda</taxon>
        <taxon>Hexapoda</taxon>
        <taxon>Insecta</taxon>
        <taxon>Pterygota</taxon>
        <taxon>Neoptera</taxon>
        <taxon>Endopterygota</taxon>
        <taxon>Hymenoptera</taxon>
        <taxon>Apocrita</taxon>
        <taxon>Aculeata</taxon>
        <taxon>Formicoidea</taxon>
        <taxon>Formicidae</taxon>
        <taxon>Ponerinae</taxon>
        <taxon>Ponerini</taxon>
        <taxon>Harpegnathos</taxon>
    </lineage>
</organism>
<evidence type="ECO:0000256" key="2">
    <source>
        <dbReference type="ARBA" id="ARBA00009761"/>
    </source>
</evidence>
<dbReference type="PANTHER" id="PTHR15114">
    <property type="entry name" value="REPLICATION PROTEIN A3"/>
    <property type="match status" value="1"/>
</dbReference>
<keyword evidence="3" id="KW-0539">Nucleus</keyword>
<dbReference type="AlphaFoldDB" id="E2BJ85"/>
<dbReference type="Gene3D" id="2.40.50.140">
    <property type="entry name" value="Nucleic acid-binding proteins"/>
    <property type="match status" value="1"/>
</dbReference>
<dbReference type="GO" id="GO:0005662">
    <property type="term" value="C:DNA replication factor A complex"/>
    <property type="evidence" value="ECO:0007669"/>
    <property type="project" value="TreeGrafter"/>
</dbReference>
<comment type="similarity">
    <text evidence="2">Belongs to the replication factor A protein 3 family.</text>
</comment>
<dbReference type="GO" id="GO:0006298">
    <property type="term" value="P:mismatch repair"/>
    <property type="evidence" value="ECO:0007669"/>
    <property type="project" value="TreeGrafter"/>
</dbReference>
<dbReference type="InterPro" id="IPR013970">
    <property type="entry name" value="Rfa2"/>
</dbReference>
<dbReference type="GO" id="GO:0006260">
    <property type="term" value="P:DNA replication"/>
    <property type="evidence" value="ECO:0007669"/>
    <property type="project" value="InterPro"/>
</dbReference>
<comment type="subcellular location">
    <subcellularLocation>
        <location evidence="1">Nucleus</location>
    </subcellularLocation>
</comment>
<dbReference type="OMA" id="MRCAVGN"/>
<sequence length="91" mass="9896">MSDIRTLGKRLGQRVGREAIVLGRITEKSANGINIELTTTDNALVNVTLPEPLDHNASGYMEVRGTVKSKSTLSCKSFVCFPPDITKTFGE</sequence>
<dbReference type="GO" id="GO:0035861">
    <property type="term" value="C:site of double-strand break"/>
    <property type="evidence" value="ECO:0007669"/>
    <property type="project" value="TreeGrafter"/>
</dbReference>
<dbReference type="GO" id="GO:0006289">
    <property type="term" value="P:nucleotide-excision repair"/>
    <property type="evidence" value="ECO:0007669"/>
    <property type="project" value="TreeGrafter"/>
</dbReference>
<evidence type="ECO:0000256" key="3">
    <source>
        <dbReference type="ARBA" id="ARBA00023242"/>
    </source>
</evidence>
<dbReference type="PANTHER" id="PTHR15114:SF1">
    <property type="entry name" value="REPLICATION PROTEIN A 14 KDA SUBUNIT"/>
    <property type="match status" value="1"/>
</dbReference>
<accession>E2BJ85</accession>
<protein>
    <recommendedName>
        <fullName evidence="6">Replication protein A 14 kDa subunit</fullName>
    </recommendedName>
</protein>
<dbReference type="GO" id="GO:0000724">
    <property type="term" value="P:double-strand break repair via homologous recombination"/>
    <property type="evidence" value="ECO:0007669"/>
    <property type="project" value="TreeGrafter"/>
</dbReference>
<name>E2BJ85_HARSA</name>